<reference evidence="1 2" key="1">
    <citation type="submission" date="2019-02" db="EMBL/GenBank/DDBJ databases">
        <title>Haloarcula mannanilyticum sp. nov., a mannan degrading haloarchaeon isolated from commercial salt.</title>
        <authorList>
            <person name="Enomoto S."/>
            <person name="Shimane Y."/>
            <person name="Kamekura M."/>
            <person name="Ito T."/>
            <person name="Moriya O."/>
            <person name="Ihara K."/>
            <person name="Takahashi-Ando N."/>
            <person name="Fukushima Y."/>
            <person name="Yoshida Y."/>
            <person name="Usama R."/>
            <person name="Takai K."/>
            <person name="Minegishi H."/>
        </authorList>
    </citation>
    <scope>NUCLEOTIDE SEQUENCE [LARGE SCALE GENOMIC DNA]</scope>
    <source>
        <strain evidence="1 2">MD130-1</strain>
    </source>
</reference>
<protein>
    <submittedName>
        <fullName evidence="1">Uncharacterized protein</fullName>
    </submittedName>
</protein>
<keyword evidence="2" id="KW-1185">Reference proteome</keyword>
<proteinExistence type="predicted"/>
<dbReference type="OrthoDB" id="343158at2157"/>
<organism evidence="1 2">
    <name type="scientific">Haloarcula mannanilytica</name>
    <dbReference type="NCBI Taxonomy" id="2509225"/>
    <lineage>
        <taxon>Archaea</taxon>
        <taxon>Methanobacteriati</taxon>
        <taxon>Methanobacteriota</taxon>
        <taxon>Stenosarchaea group</taxon>
        <taxon>Halobacteria</taxon>
        <taxon>Halobacteriales</taxon>
        <taxon>Haloarculaceae</taxon>
        <taxon>Haloarcula</taxon>
    </lineage>
</organism>
<sequence>MAERYNTPAEGTLDWHVPLNENFEKLDSHVELRDAESNLSQYEPKTGSKFLATDTGTVYIGDGSNWNRVGSLSASDDSVSEADDGTLIAPPGDVQSVIDQASKSHTWAQGPSRTVKLVSGENYFPSDTIKLRRNVRLECNGARIVPDGDFNVIEMYRGTELVDPFIDTRPVGWSSTQVVVGAPDADKIEPANRATVEDAYLMGDKGEGIGLQFRGGSRPCSMQVASGNISGFDIAIDCYASGSDTSGQGDWSNGNRFSGTITDFRIGVNHRSEGAEVSGNVFNLMVQPSGDVSEWLWYMEDDPRSESERGDNSYVKGSNTMVVYPWDTALFKDNNPYHESGDRRAPIWYLGKGKNYANSLVDQSGTLGNQFIVNNSDHPDRNGIFTYHGGQVTGTSQFFHPPSYQPNSDSRMWHDGSIN</sequence>
<dbReference type="Proteomes" id="UP000304382">
    <property type="component" value="Unassembled WGS sequence"/>
</dbReference>
<dbReference type="RefSeq" id="WP_137684610.1">
    <property type="nucleotide sequence ID" value="NZ_BIXZ01000006.1"/>
</dbReference>
<accession>A0A4C2ELA6</accession>
<comment type="caution">
    <text evidence="1">The sequence shown here is derived from an EMBL/GenBank/DDBJ whole genome shotgun (WGS) entry which is preliminary data.</text>
</comment>
<dbReference type="AlphaFoldDB" id="A0A4C2ELA6"/>
<evidence type="ECO:0000313" key="2">
    <source>
        <dbReference type="Proteomes" id="UP000304382"/>
    </source>
</evidence>
<name>A0A4C2ELA6_9EURY</name>
<gene>
    <name evidence="1" type="ORF">Harman_30070</name>
</gene>
<dbReference type="EMBL" id="BIXZ01000006">
    <property type="protein sequence ID" value="GCF15072.1"/>
    <property type="molecule type" value="Genomic_DNA"/>
</dbReference>
<evidence type="ECO:0000313" key="1">
    <source>
        <dbReference type="EMBL" id="GCF15072.1"/>
    </source>
</evidence>